<protein>
    <recommendedName>
        <fullName evidence="2">diguanylate cyclase</fullName>
        <ecNumber evidence="2">2.7.7.65</ecNumber>
    </recommendedName>
</protein>
<evidence type="ECO:0000259" key="6">
    <source>
        <dbReference type="PROSITE" id="PS50887"/>
    </source>
</evidence>
<dbReference type="InterPro" id="IPR050469">
    <property type="entry name" value="Diguanylate_Cyclase"/>
</dbReference>
<name>A0A974Y2B3_9GAMM</name>
<dbReference type="EC" id="2.7.7.65" evidence="2"/>
<evidence type="ECO:0000256" key="3">
    <source>
        <dbReference type="ARBA" id="ARBA00034247"/>
    </source>
</evidence>
<feature type="domain" description="GGDEF" evidence="6">
    <location>
        <begin position="268"/>
        <end position="399"/>
    </location>
</feature>
<evidence type="ECO:0000313" key="7">
    <source>
        <dbReference type="EMBL" id="QSX80009.1"/>
    </source>
</evidence>
<dbReference type="GO" id="GO:0005886">
    <property type="term" value="C:plasma membrane"/>
    <property type="evidence" value="ECO:0007669"/>
    <property type="project" value="TreeGrafter"/>
</dbReference>
<dbReference type="FunFam" id="3.30.70.270:FF:000001">
    <property type="entry name" value="Diguanylate cyclase domain protein"/>
    <property type="match status" value="1"/>
</dbReference>
<gene>
    <name evidence="7" type="ORF">I8J32_009015</name>
</gene>
<dbReference type="InterPro" id="IPR029787">
    <property type="entry name" value="Nucleotide_cyclase"/>
</dbReference>
<dbReference type="InterPro" id="IPR011006">
    <property type="entry name" value="CheY-like_superfamily"/>
</dbReference>
<dbReference type="NCBIfam" id="TIGR00254">
    <property type="entry name" value="GGDEF"/>
    <property type="match status" value="1"/>
</dbReference>
<proteinExistence type="predicted"/>
<dbReference type="GO" id="GO:0043709">
    <property type="term" value="P:cell adhesion involved in single-species biofilm formation"/>
    <property type="evidence" value="ECO:0007669"/>
    <property type="project" value="TreeGrafter"/>
</dbReference>
<reference evidence="7 8" key="1">
    <citation type="submission" date="2021-03" db="EMBL/GenBank/DDBJ databases">
        <title>Lysobacter sp. nov. isolated from soil of gangwondo yeongwol, south Korea.</title>
        <authorList>
            <person name="Kim K.R."/>
            <person name="Kim K.H."/>
            <person name="Jeon C.O."/>
        </authorList>
    </citation>
    <scope>NUCLEOTIDE SEQUENCE [LARGE SCALE GENOMIC DNA]</scope>
    <source>
        <strain evidence="7 8">R19</strain>
    </source>
</reference>
<dbReference type="KEGG" id="lsf:I8J32_009015"/>
<dbReference type="GO" id="GO:1902201">
    <property type="term" value="P:negative regulation of bacterial-type flagellum-dependent cell motility"/>
    <property type="evidence" value="ECO:0007669"/>
    <property type="project" value="TreeGrafter"/>
</dbReference>
<evidence type="ECO:0000313" key="8">
    <source>
        <dbReference type="Proteomes" id="UP000639274"/>
    </source>
</evidence>
<keyword evidence="8" id="KW-1185">Reference proteome</keyword>
<sequence>MVATAVGERLGLPITVVTSLAQARVELAQPGRYFLVFTGLVLADAAPDDILDFFTGCGMPVVVVSGVYDESVRQKVQARQIVDCVLKNTPGSIDYLVWLAQRLERNRRIGALVVDDSPSARVLAAGALRLYGFQVTEADSGAAALEALALHPSIRLVITDYQMPGMDGLELIRRLRATHTRDRLSIIGISGSGSAPLVAQFLKHGANDFLHKPWSREEFFCRVSQNVDNLDLIGTLQDLATRDFLTGLPNRRHFFDRGAQVYQAGQEDGVAAGMLDIDHFKHINDTYGHDAGDLAIKAVANAVARHVRTQDLAARFGGEEFVVLAPGLQGEDARDYFECLRADIGAMPIALPDGRSIHLTVSIGVCTSAAGLSAMLAEADRQLYVAKAGGRNRVEGSSMVRATDREALMLAV</sequence>
<dbReference type="PROSITE" id="PS50110">
    <property type="entry name" value="RESPONSE_REGULATORY"/>
    <property type="match status" value="1"/>
</dbReference>
<dbReference type="Pfam" id="PF00072">
    <property type="entry name" value="Response_reg"/>
    <property type="match status" value="1"/>
</dbReference>
<evidence type="ECO:0000256" key="4">
    <source>
        <dbReference type="PROSITE-ProRule" id="PRU00169"/>
    </source>
</evidence>
<dbReference type="SUPFAM" id="SSF52172">
    <property type="entry name" value="CheY-like"/>
    <property type="match status" value="1"/>
</dbReference>
<dbReference type="Gene3D" id="3.40.50.2300">
    <property type="match status" value="1"/>
</dbReference>
<dbReference type="PANTHER" id="PTHR45138:SF9">
    <property type="entry name" value="DIGUANYLATE CYCLASE DGCM-RELATED"/>
    <property type="match status" value="1"/>
</dbReference>
<dbReference type="EMBL" id="CP071518">
    <property type="protein sequence ID" value="QSX80009.1"/>
    <property type="molecule type" value="Genomic_DNA"/>
</dbReference>
<organism evidence="7 8">
    <name type="scientific">Agrilutibacter solisilvae</name>
    <dbReference type="NCBI Taxonomy" id="2763317"/>
    <lineage>
        <taxon>Bacteria</taxon>
        <taxon>Pseudomonadati</taxon>
        <taxon>Pseudomonadota</taxon>
        <taxon>Gammaproteobacteria</taxon>
        <taxon>Lysobacterales</taxon>
        <taxon>Lysobacteraceae</taxon>
        <taxon>Agrilutibacter</taxon>
    </lineage>
</organism>
<feature type="domain" description="Response regulatory" evidence="5">
    <location>
        <begin position="110"/>
        <end position="227"/>
    </location>
</feature>
<dbReference type="Proteomes" id="UP000639274">
    <property type="component" value="Chromosome"/>
</dbReference>
<keyword evidence="4" id="KW-0597">Phosphoprotein</keyword>
<dbReference type="InterPro" id="IPR043128">
    <property type="entry name" value="Rev_trsase/Diguanyl_cyclase"/>
</dbReference>
<dbReference type="SMART" id="SM00267">
    <property type="entry name" value="GGDEF"/>
    <property type="match status" value="1"/>
</dbReference>
<dbReference type="InterPro" id="IPR000160">
    <property type="entry name" value="GGDEF_dom"/>
</dbReference>
<feature type="modified residue" description="4-aspartylphosphate" evidence="4">
    <location>
        <position position="160"/>
    </location>
</feature>
<evidence type="ECO:0000256" key="1">
    <source>
        <dbReference type="ARBA" id="ARBA00001946"/>
    </source>
</evidence>
<dbReference type="CDD" id="cd01949">
    <property type="entry name" value="GGDEF"/>
    <property type="match status" value="1"/>
</dbReference>
<evidence type="ECO:0000259" key="5">
    <source>
        <dbReference type="PROSITE" id="PS50110"/>
    </source>
</evidence>
<dbReference type="RefSeq" id="WP_200613027.1">
    <property type="nucleotide sequence ID" value="NZ_CP071518.1"/>
</dbReference>
<dbReference type="Pfam" id="PF00990">
    <property type="entry name" value="GGDEF"/>
    <property type="match status" value="1"/>
</dbReference>
<evidence type="ECO:0000256" key="2">
    <source>
        <dbReference type="ARBA" id="ARBA00012528"/>
    </source>
</evidence>
<dbReference type="PROSITE" id="PS50887">
    <property type="entry name" value="GGDEF"/>
    <property type="match status" value="1"/>
</dbReference>
<accession>A0A974Y2B3</accession>
<dbReference type="GO" id="GO:0000160">
    <property type="term" value="P:phosphorelay signal transduction system"/>
    <property type="evidence" value="ECO:0007669"/>
    <property type="project" value="InterPro"/>
</dbReference>
<dbReference type="Gene3D" id="3.30.70.270">
    <property type="match status" value="1"/>
</dbReference>
<comment type="cofactor">
    <cofactor evidence="1">
        <name>Mg(2+)</name>
        <dbReference type="ChEBI" id="CHEBI:18420"/>
    </cofactor>
</comment>
<dbReference type="InterPro" id="IPR001789">
    <property type="entry name" value="Sig_transdc_resp-reg_receiver"/>
</dbReference>
<dbReference type="SMART" id="SM00448">
    <property type="entry name" value="REC"/>
    <property type="match status" value="1"/>
</dbReference>
<comment type="catalytic activity">
    <reaction evidence="3">
        <text>2 GTP = 3',3'-c-di-GMP + 2 diphosphate</text>
        <dbReference type="Rhea" id="RHEA:24898"/>
        <dbReference type="ChEBI" id="CHEBI:33019"/>
        <dbReference type="ChEBI" id="CHEBI:37565"/>
        <dbReference type="ChEBI" id="CHEBI:58805"/>
        <dbReference type="EC" id="2.7.7.65"/>
    </reaction>
</comment>
<dbReference type="SUPFAM" id="SSF55073">
    <property type="entry name" value="Nucleotide cyclase"/>
    <property type="match status" value="1"/>
</dbReference>
<dbReference type="AlphaFoldDB" id="A0A974Y2B3"/>
<dbReference type="GO" id="GO:0052621">
    <property type="term" value="F:diguanylate cyclase activity"/>
    <property type="evidence" value="ECO:0007669"/>
    <property type="project" value="UniProtKB-EC"/>
</dbReference>
<dbReference type="PANTHER" id="PTHR45138">
    <property type="entry name" value="REGULATORY COMPONENTS OF SENSORY TRANSDUCTION SYSTEM"/>
    <property type="match status" value="1"/>
</dbReference>